<organism evidence="6 7">
    <name type="scientific">Hanseniaspora uvarum</name>
    <name type="common">Yeast</name>
    <name type="synonym">Kloeckera apiculata</name>
    <dbReference type="NCBI Taxonomy" id="29833"/>
    <lineage>
        <taxon>Eukaryota</taxon>
        <taxon>Fungi</taxon>
        <taxon>Dikarya</taxon>
        <taxon>Ascomycota</taxon>
        <taxon>Saccharomycotina</taxon>
        <taxon>Saccharomycetes</taxon>
        <taxon>Saccharomycodales</taxon>
        <taxon>Saccharomycodaceae</taxon>
        <taxon>Hanseniaspora</taxon>
    </lineage>
</organism>
<dbReference type="PANTHER" id="PTHR11229:SF8">
    <property type="entry name" value="LARGE RIBOSOMAL SUBUNIT PROTEIN UL3M"/>
    <property type="match status" value="1"/>
</dbReference>
<dbReference type="STRING" id="29833.A0A1E5S1A2"/>
<evidence type="ECO:0000256" key="2">
    <source>
        <dbReference type="ARBA" id="ARBA00022980"/>
    </source>
</evidence>
<dbReference type="SUPFAM" id="SSF50447">
    <property type="entry name" value="Translation proteins"/>
    <property type="match status" value="1"/>
</dbReference>
<dbReference type="PANTHER" id="PTHR11229">
    <property type="entry name" value="50S RIBOSOMAL PROTEIN L3"/>
    <property type="match status" value="1"/>
</dbReference>
<keyword evidence="7" id="KW-1185">Reference proteome</keyword>
<evidence type="ECO:0000313" key="6">
    <source>
        <dbReference type="EMBL" id="OEJ92788.1"/>
    </source>
</evidence>
<dbReference type="EMBL" id="LPNN01000001">
    <property type="protein sequence ID" value="OEJ92788.1"/>
    <property type="molecule type" value="Genomic_DNA"/>
</dbReference>
<dbReference type="InterPro" id="IPR019927">
    <property type="entry name" value="Ribosomal_uL3_bac/org-type"/>
</dbReference>
<dbReference type="OrthoDB" id="274683at2759"/>
<dbReference type="FunFam" id="2.40.30.10:FF:000004">
    <property type="entry name" value="50S ribosomal protein L3"/>
    <property type="match status" value="1"/>
</dbReference>
<dbReference type="Pfam" id="PF00297">
    <property type="entry name" value="Ribosomal_L3"/>
    <property type="match status" value="1"/>
</dbReference>
<proteinExistence type="inferred from homology"/>
<accession>A0A1E5S1A2</accession>
<keyword evidence="2 6" id="KW-0689">Ribosomal protein</keyword>
<feature type="region of interest" description="Disordered" evidence="5">
    <location>
        <begin position="194"/>
        <end position="214"/>
    </location>
</feature>
<dbReference type="InterPro" id="IPR009000">
    <property type="entry name" value="Transl_B-barrel_sf"/>
</dbReference>
<dbReference type="Gene3D" id="2.40.30.10">
    <property type="entry name" value="Translation factors"/>
    <property type="match status" value="2"/>
</dbReference>
<dbReference type="InterPro" id="IPR000597">
    <property type="entry name" value="Ribosomal_uL3"/>
</dbReference>
<protein>
    <recommendedName>
        <fullName evidence="4">Large ribosomal subunit protein uL3m</fullName>
    </recommendedName>
</protein>
<dbReference type="GO" id="GO:0006412">
    <property type="term" value="P:translation"/>
    <property type="evidence" value="ECO:0007669"/>
    <property type="project" value="InterPro"/>
</dbReference>
<name>A0A1E5S1A2_HANUV</name>
<evidence type="ECO:0000256" key="4">
    <source>
        <dbReference type="ARBA" id="ARBA00035209"/>
    </source>
</evidence>
<dbReference type="VEuPathDB" id="FungiDB:AWRI3580_g306"/>
<evidence type="ECO:0000256" key="1">
    <source>
        <dbReference type="ARBA" id="ARBA00006540"/>
    </source>
</evidence>
<keyword evidence="3" id="KW-0687">Ribonucleoprotein</keyword>
<comment type="similarity">
    <text evidence="1">Belongs to the universal ribosomal protein uL3 family.</text>
</comment>
<dbReference type="AlphaFoldDB" id="A0A1E5S1A2"/>
<evidence type="ECO:0000256" key="3">
    <source>
        <dbReference type="ARBA" id="ARBA00023274"/>
    </source>
</evidence>
<evidence type="ECO:0000313" key="7">
    <source>
        <dbReference type="Proteomes" id="UP000095358"/>
    </source>
</evidence>
<gene>
    <name evidence="6" type="ORF">AWRI3580_g306</name>
</gene>
<dbReference type="GO" id="GO:0003735">
    <property type="term" value="F:structural constituent of ribosome"/>
    <property type="evidence" value="ECO:0007669"/>
    <property type="project" value="InterPro"/>
</dbReference>
<dbReference type="GO" id="GO:0005762">
    <property type="term" value="C:mitochondrial large ribosomal subunit"/>
    <property type="evidence" value="ECO:0007669"/>
    <property type="project" value="TreeGrafter"/>
</dbReference>
<sequence>MYNKSLGIARYFSNTSNSLKEVVLPVPKLTSSQTINVKNFKSLSLLSNYDFILKRKIKITKRPGAVTRKLGASAYFTEDGQRLFCTVLEFNNVEVIDKIIDEEKCIYINQIGFGWKDMKKVSRSLKGIYNSLNTSPKMKIISSRVKSKEALLEPGTLLKPSYFKPNAFVDVKSVIKGKGFQGVIKRWNFTMQPQSHGNTKTVRHRGAFGGNTEPARVFPGTKMAGRYGFKSSVRYNLRVLEVDDELGTMVVEGSVPGEKGEFVTLRDAIKIKQN</sequence>
<evidence type="ECO:0000256" key="5">
    <source>
        <dbReference type="SAM" id="MobiDB-lite"/>
    </source>
</evidence>
<dbReference type="Proteomes" id="UP000095358">
    <property type="component" value="Unassembled WGS sequence"/>
</dbReference>
<dbReference type="NCBIfam" id="TIGR03625">
    <property type="entry name" value="L3_bact"/>
    <property type="match status" value="1"/>
</dbReference>
<comment type="caution">
    <text evidence="6">The sequence shown here is derived from an EMBL/GenBank/DDBJ whole genome shotgun (WGS) entry which is preliminary data.</text>
</comment>
<reference evidence="7" key="1">
    <citation type="journal article" date="2016" name="Genome Announc.">
        <title>Genome sequences of three species of Hanseniaspora isolated from spontaneous wine fermentations.</title>
        <authorList>
            <person name="Sternes P.R."/>
            <person name="Lee D."/>
            <person name="Kutyna D.R."/>
            <person name="Borneman A.R."/>
        </authorList>
    </citation>
    <scope>NUCLEOTIDE SEQUENCE [LARGE SCALE GENOMIC DNA]</scope>
    <source>
        <strain evidence="7">AWRI3580</strain>
    </source>
</reference>